<evidence type="ECO:0008006" key="6">
    <source>
        <dbReference type="Google" id="ProtNLM"/>
    </source>
</evidence>
<proteinExistence type="predicted"/>
<dbReference type="PANTHER" id="PTHR42970">
    <property type="entry name" value="PECTATE LYASE C-RELATED"/>
    <property type="match status" value="1"/>
</dbReference>
<dbReference type="PROSITE" id="PS51257">
    <property type="entry name" value="PROKAR_LIPOPROTEIN"/>
    <property type="match status" value="1"/>
</dbReference>
<dbReference type="InterPro" id="IPR011050">
    <property type="entry name" value="Pectin_lyase_fold/virulence"/>
</dbReference>
<feature type="region of interest" description="Disordered" evidence="3">
    <location>
        <begin position="39"/>
        <end position="73"/>
    </location>
</feature>
<evidence type="ECO:0000313" key="5">
    <source>
        <dbReference type="Proteomes" id="UP001355298"/>
    </source>
</evidence>
<protein>
    <recommendedName>
        <fullName evidence="6">Pectate lyase</fullName>
    </recommendedName>
</protein>
<dbReference type="Gene3D" id="2.160.20.10">
    <property type="entry name" value="Single-stranded right-handed beta-helix, Pectin lyase-like"/>
    <property type="match status" value="1"/>
</dbReference>
<dbReference type="SUPFAM" id="SSF51126">
    <property type="entry name" value="Pectin lyase-like"/>
    <property type="match status" value="1"/>
</dbReference>
<name>A0ABU6ISJ5_9FLAO</name>
<comment type="caution">
    <text evidence="4">The sequence shown here is derived from an EMBL/GenBank/DDBJ whole genome shotgun (WGS) entry which is preliminary data.</text>
</comment>
<keyword evidence="5" id="KW-1185">Reference proteome</keyword>
<evidence type="ECO:0000256" key="1">
    <source>
        <dbReference type="ARBA" id="ARBA00022723"/>
    </source>
</evidence>
<dbReference type="EMBL" id="JAYMGW010000009">
    <property type="protein sequence ID" value="MEC4266029.1"/>
    <property type="molecule type" value="Genomic_DNA"/>
</dbReference>
<dbReference type="PANTHER" id="PTHR42970:SF1">
    <property type="entry name" value="PECTATE LYASE C-RELATED"/>
    <property type="match status" value="1"/>
</dbReference>
<keyword evidence="2" id="KW-0325">Glycoprotein</keyword>
<evidence type="ECO:0000256" key="3">
    <source>
        <dbReference type="SAM" id="MobiDB-lite"/>
    </source>
</evidence>
<evidence type="ECO:0000256" key="2">
    <source>
        <dbReference type="ARBA" id="ARBA00023180"/>
    </source>
</evidence>
<feature type="compositionally biased region" description="Polar residues" evidence="3">
    <location>
        <begin position="39"/>
        <end position="59"/>
    </location>
</feature>
<organism evidence="4 5">
    <name type="scientific">Flagellimonas halotolerans</name>
    <dbReference type="NCBI Taxonomy" id="3112164"/>
    <lineage>
        <taxon>Bacteria</taxon>
        <taxon>Pseudomonadati</taxon>
        <taxon>Bacteroidota</taxon>
        <taxon>Flavobacteriia</taxon>
        <taxon>Flavobacteriales</taxon>
        <taxon>Flavobacteriaceae</taxon>
        <taxon>Flagellimonas</taxon>
    </lineage>
</organism>
<accession>A0ABU6ISJ5</accession>
<keyword evidence="1" id="KW-0479">Metal-binding</keyword>
<dbReference type="InterPro" id="IPR012334">
    <property type="entry name" value="Pectin_lyas_fold"/>
</dbReference>
<dbReference type="RefSeq" id="WP_326278993.1">
    <property type="nucleotide sequence ID" value="NZ_JAYKYV010000009.1"/>
</dbReference>
<gene>
    <name evidence="4" type="ORF">VOP03_11790</name>
</gene>
<dbReference type="InterPro" id="IPR052063">
    <property type="entry name" value="Polysaccharide_Lyase_1"/>
</dbReference>
<dbReference type="Proteomes" id="UP001355298">
    <property type="component" value="Unassembled WGS sequence"/>
</dbReference>
<evidence type="ECO:0000313" key="4">
    <source>
        <dbReference type="EMBL" id="MEC4266029.1"/>
    </source>
</evidence>
<sequence length="533" mass="58069">MTILKIKNFGYKLLGLAFMMSIIISCGKDQDIFNEILSENPTENADGNGADTGTDQDSSNGGGEDQNDSGEAVKDNVVSDELKAFPTAEGAGAYSQGGRGGQVIHVTTLEWNAPGGLKEALETTTPRIIVFDVSGTIKVPDSFYTVSGRQYSGLTIAGQTAPPGGITIETYGKFGILNMEDVIIRYVRFVDKSRFNANGSGNYQALDASGNTRLIIDHCSFRYAWNTASMIATDNTSISGQDDYTLQRNIFGESATGVLLGSSVQRPTRAGDNSFHHNAFYGISHRFPNTGGNGNFEVFNNVIFNWANRLSSIYNDGRVNHQNNYFKPGPRTDKFLGNFTGGYNQFMHQIGGGYTGMLYTNGNVYEGNDNLSQNNQSSWFEWIGIQIADVSSYMTNSAPGPLGAPINLQSAQSAYFDVLEDVGANATLDSRGEKIWFLDEVDATYISDILNDDCTYCDGPNFEYRSLANESGLTYPNIEMISRPSNYDSDQDGMPDAWETANGLNPNVNDSAQDADGDGYTNIEEFLNMVDIL</sequence>
<reference evidence="4 5" key="1">
    <citation type="submission" date="2024-01" db="EMBL/GenBank/DDBJ databases">
        <title>The strains designed SYSU M86414 and SYSU M84420 isolated from the marine sediment in San Sha City (Hainan Province, China).</title>
        <authorList>
            <person name="Guo D."/>
        </authorList>
    </citation>
    <scope>NUCLEOTIDE SEQUENCE [LARGE SCALE GENOMIC DNA]</scope>
    <source>
        <strain evidence="4 5">SYSU M84420</strain>
    </source>
</reference>